<comment type="caution">
    <text evidence="2">The sequence shown here is derived from an EMBL/GenBank/DDBJ whole genome shotgun (WGS) entry which is preliminary data.</text>
</comment>
<gene>
    <name evidence="2" type="ORF">VSDG_02424</name>
</gene>
<dbReference type="PANTHER" id="PTHR33112:SF16">
    <property type="entry name" value="HETEROKARYON INCOMPATIBILITY DOMAIN-CONTAINING PROTEIN"/>
    <property type="match status" value="1"/>
</dbReference>
<organism evidence="2 3">
    <name type="scientific">Cytospora chrysosperma</name>
    <name type="common">Cytospora canker fungus</name>
    <name type="synonym">Sphaeria chrysosperma</name>
    <dbReference type="NCBI Taxonomy" id="252740"/>
    <lineage>
        <taxon>Eukaryota</taxon>
        <taxon>Fungi</taxon>
        <taxon>Dikarya</taxon>
        <taxon>Ascomycota</taxon>
        <taxon>Pezizomycotina</taxon>
        <taxon>Sordariomycetes</taxon>
        <taxon>Sordariomycetidae</taxon>
        <taxon>Diaporthales</taxon>
        <taxon>Cytosporaceae</taxon>
        <taxon>Cytospora</taxon>
    </lineage>
</organism>
<dbReference type="InterPro" id="IPR010730">
    <property type="entry name" value="HET"/>
</dbReference>
<reference evidence="2 3" key="1">
    <citation type="submission" date="2015-09" db="EMBL/GenBank/DDBJ databases">
        <title>Host preference determinants of Valsa canker pathogens revealed by comparative genomics.</title>
        <authorList>
            <person name="Yin Z."/>
            <person name="Huang L."/>
        </authorList>
    </citation>
    <scope>NUCLEOTIDE SEQUENCE [LARGE SCALE GENOMIC DNA]</scope>
    <source>
        <strain evidence="2 3">YSFL</strain>
    </source>
</reference>
<dbReference type="AlphaFoldDB" id="A0A423WFU1"/>
<proteinExistence type="predicted"/>
<keyword evidence="3" id="KW-1185">Reference proteome</keyword>
<sequence length="832" mass="93954">MQLGSKVQCNEPLLLFVDRLRAFVAVVPFIPRVRAYTSALSDTLFGNIPPDLQLLRQSAAILTPLSLKHSPASTDYFAHPATMDMLAGSSHENAVASKRNALSVCTMCQGLADEAGGHPSGRVFTEPGWSNHYLYFHYPNLMLLSESARNGCYLCAFLLRVLRYFEGLWGGPHSWKRKLDKAWHEAEGLERKREGTFDIGRDTDEVVRLMETLEITGRHFYSKETLPERLGRIVLSAYCEDSVGIWKEAEKAILRVGLQTRAVDSTTHELGARIDYRKPPAEPSDSGSFYVPAPDLLSKSYVALVHRWMRTCATKHQQCRTHFGQPPKLPTRVLDISSTPATGEITNVRLVETYGSEGEYACLSYCWGPVAQKSMATKSNRDRYMKSIPLGTLPETISDALKLCCKLGFRYVWIDSLCIIQDDEEDWNREASRMAGVYSKSALTLAVHLCEKSSESFLQKRLQQKQSEAPASPPDLSEWLSEWLSGPASLSENTTRLVYTDKTTGEERVVHLWARNRNRATRFLFYGWHGLWGRGRKGTPWLDRAWTLQEWLLSPRVLHINEMTMWDCFEGYGNELECRHMVPNPLLRAPSLLGTDQFWYDIVQDYTQRHISKDTDRLPALAGLAGQYKEVTGKEYLAGLWLEDLPTMLLWRAINDLEPPTNHCVPSWSWASLKGSVEFETDLAVQGGKPIASVISAHCEYFPPGTLSTVTSGWLDLDGPMILVTGCNVKELESEDSGFVVFTDSDAGGYAGWETSLDHFEDCIIEGIGYYECFLLPTVVNHDHEITMAVLLQEVEEQSGGKDTFRRIGYATTYELDTMKVEDWEKRSIRLI</sequence>
<dbReference type="EMBL" id="LJZO01000005">
    <property type="protein sequence ID" value="ROW02223.1"/>
    <property type="molecule type" value="Genomic_DNA"/>
</dbReference>
<dbReference type="Proteomes" id="UP000284375">
    <property type="component" value="Unassembled WGS sequence"/>
</dbReference>
<dbReference type="Pfam" id="PF06985">
    <property type="entry name" value="HET"/>
    <property type="match status" value="1"/>
</dbReference>
<dbReference type="STRING" id="252740.A0A423WFU1"/>
<evidence type="ECO:0000313" key="3">
    <source>
        <dbReference type="Proteomes" id="UP000284375"/>
    </source>
</evidence>
<evidence type="ECO:0000313" key="2">
    <source>
        <dbReference type="EMBL" id="ROW02223.1"/>
    </source>
</evidence>
<name>A0A423WFU1_CYTCH</name>
<accession>A0A423WFU1</accession>
<dbReference type="OrthoDB" id="5362512at2759"/>
<feature type="domain" description="Heterokaryon incompatibility" evidence="1">
    <location>
        <begin position="360"/>
        <end position="550"/>
    </location>
</feature>
<protein>
    <recommendedName>
        <fullName evidence="1">Heterokaryon incompatibility domain-containing protein</fullName>
    </recommendedName>
</protein>
<dbReference type="PANTHER" id="PTHR33112">
    <property type="entry name" value="DOMAIN PROTEIN, PUTATIVE-RELATED"/>
    <property type="match status" value="1"/>
</dbReference>
<evidence type="ECO:0000259" key="1">
    <source>
        <dbReference type="Pfam" id="PF06985"/>
    </source>
</evidence>